<dbReference type="EMBL" id="LGPB01000139">
    <property type="protein sequence ID" value="KRG09606.1"/>
    <property type="molecule type" value="Genomic_DNA"/>
</dbReference>
<gene>
    <name evidence="1" type="ORF">ACA29_22965</name>
</gene>
<comment type="caution">
    <text evidence="1">The sequence shown here is derived from an EMBL/GenBank/DDBJ whole genome shotgun (WGS) entry which is preliminary data.</text>
</comment>
<reference evidence="1 2" key="1">
    <citation type="submission" date="2015-06" db="EMBL/GenBank/DDBJ databases">
        <title>Genome sequencing project of Bacillus galactosidilyticus PL133.</title>
        <authorList>
            <person name="Gaiero J."/>
            <person name="Nicol R."/>
            <person name="Habash M."/>
        </authorList>
    </citation>
    <scope>NUCLEOTIDE SEQUENCE [LARGE SCALE GENOMIC DNA]</scope>
    <source>
        <strain evidence="1 2">PL133</strain>
    </source>
</reference>
<accession>A0A0Q9XMR3</accession>
<organism evidence="1 2">
    <name type="scientific">Lederbergia galactosidilytica</name>
    <dbReference type="NCBI Taxonomy" id="217031"/>
    <lineage>
        <taxon>Bacteria</taxon>
        <taxon>Bacillati</taxon>
        <taxon>Bacillota</taxon>
        <taxon>Bacilli</taxon>
        <taxon>Bacillales</taxon>
        <taxon>Bacillaceae</taxon>
        <taxon>Lederbergia</taxon>
    </lineage>
</organism>
<evidence type="ECO:0000313" key="1">
    <source>
        <dbReference type="EMBL" id="KRG09606.1"/>
    </source>
</evidence>
<name>A0A0Q9XMR3_9BACI</name>
<evidence type="ECO:0000313" key="2">
    <source>
        <dbReference type="Proteomes" id="UP000053881"/>
    </source>
</evidence>
<dbReference type="AlphaFoldDB" id="A0A0Q9XMR3"/>
<dbReference type="PATRIC" id="fig|217031.4.peg.7789"/>
<dbReference type="Proteomes" id="UP000053881">
    <property type="component" value="Unassembled WGS sequence"/>
</dbReference>
<proteinExistence type="predicted"/>
<sequence length="60" mass="6767">MNIVFVGFIESRNIGDLLIADILEEKLMVESDVKKYSFNLIPEREIKKIGGGEGLLQKTN</sequence>
<protein>
    <submittedName>
        <fullName evidence="1">Uncharacterized protein</fullName>
    </submittedName>
</protein>